<dbReference type="PANTHER" id="PTHR31998">
    <property type="entry name" value="K(+)-INSENSITIVE PYROPHOSPHATE-ENERGIZED PROTON PUMP"/>
    <property type="match status" value="1"/>
</dbReference>
<evidence type="ECO:0000256" key="1">
    <source>
        <dbReference type="ARBA" id="ARBA00004127"/>
    </source>
</evidence>
<dbReference type="InterPro" id="IPR004131">
    <property type="entry name" value="PPase-energised_H-pump"/>
</dbReference>
<feature type="compositionally biased region" description="Basic and acidic residues" evidence="10">
    <location>
        <begin position="351"/>
        <end position="387"/>
    </location>
</feature>
<reference evidence="13" key="1">
    <citation type="submission" date="2022-05" db="EMBL/GenBank/DDBJ databases">
        <title>The Musa troglodytarum L. genome provides insights into the mechanism of non-climacteric behaviour and enrichment of carotenoids.</title>
        <authorList>
            <person name="Wang J."/>
        </authorList>
    </citation>
    <scope>NUCLEOTIDE SEQUENCE</scope>
    <source>
        <tissue evidence="13">Leaf</tissue>
    </source>
</reference>
<evidence type="ECO:0000256" key="4">
    <source>
        <dbReference type="ARBA" id="ARBA00022692"/>
    </source>
</evidence>
<evidence type="ECO:0000313" key="13">
    <source>
        <dbReference type="EMBL" id="URE02872.1"/>
    </source>
</evidence>
<feature type="region of interest" description="Disordered" evidence="10">
    <location>
        <begin position="313"/>
        <end position="387"/>
    </location>
</feature>
<dbReference type="Gene3D" id="3.40.50.2000">
    <property type="entry name" value="Glycogen Phosphorylase B"/>
    <property type="match status" value="3"/>
</dbReference>
<proteinExistence type="predicted"/>
<keyword evidence="7 11" id="KW-1133">Transmembrane helix</keyword>
<evidence type="ECO:0000256" key="7">
    <source>
        <dbReference type="ARBA" id="ARBA00022989"/>
    </source>
</evidence>
<name>A0A9E7K401_9LILI</name>
<comment type="subcellular location">
    <subcellularLocation>
        <location evidence="1">Endomembrane system</location>
        <topology evidence="1">Multi-pass membrane protein</topology>
    </subcellularLocation>
</comment>
<dbReference type="OrthoDB" id="5835829at2759"/>
<dbReference type="GO" id="GO:0004427">
    <property type="term" value="F:inorganic diphosphate phosphatase activity"/>
    <property type="evidence" value="ECO:0007669"/>
    <property type="project" value="InterPro"/>
</dbReference>
<keyword evidence="3" id="KW-0813">Transport</keyword>
<dbReference type="Proteomes" id="UP001055439">
    <property type="component" value="Chromosome 5"/>
</dbReference>
<evidence type="ECO:0000256" key="10">
    <source>
        <dbReference type="SAM" id="MobiDB-lite"/>
    </source>
</evidence>
<dbReference type="GO" id="GO:0016020">
    <property type="term" value="C:membrane"/>
    <property type="evidence" value="ECO:0007669"/>
    <property type="project" value="InterPro"/>
</dbReference>
<keyword evidence="8" id="KW-0406">Ion transport</keyword>
<sequence>MGMLSTAAYVLTMDMFGPIADNAGGIVEMSLQVDIAIPEVFIGGLLGSMLLFVFSAWACSAVGRTAQEVVVNEVRRQFVERPGIMEYQEKSDYGRCVAIVAAASLREMIKPGFFFRLLGHFTGQPLLGAKVVASMLMFATVAGILMALFLNTAGGAWDNAKSGGGWHHCGNGPANSSVCSSGPAPITASTSRPFYGRALLIAASSTSATAEDARLLLSSTSSAAAVAGGGRGGPRCALGWRPRAGGRAGGPGTPSSGAPPWSWREWIRAPGSSRGALASAPPPSRLSPFPAMHSNLSWLQALVLRGRRRRRGKIPEVAKAKTMSHRREAEASGGDVGRIFPRASTMPKGTKYAEKSETSSEEPNLERSKTEKHGQNSPHDDPRAQLFDDKIPDKQKMKMLNQIATVKDDGTLVVDVPSNFETTSINLRSENTYSEAVDEEPLDLIDLQYRPPMQIVILIVGTRGDVQPFVAIGKRLQGYGHRVRLATQNKGFLPSSPSEIRTQRKQIKEIMFSLLPACKEADNETGVPFKADSIIANPPAYDWGPKIDVVGFCFLDHASNYELSESHIDWLNAGEKLVYIGFGSLCYTKIFYDI</sequence>
<feature type="transmembrane region" description="Helical" evidence="11">
    <location>
        <begin position="126"/>
        <end position="150"/>
    </location>
</feature>
<evidence type="ECO:0000256" key="9">
    <source>
        <dbReference type="ARBA" id="ARBA00023136"/>
    </source>
</evidence>
<evidence type="ECO:0000256" key="5">
    <source>
        <dbReference type="ARBA" id="ARBA00022842"/>
    </source>
</evidence>
<dbReference type="AlphaFoldDB" id="A0A9E7K401"/>
<dbReference type="InterPro" id="IPR004276">
    <property type="entry name" value="GlycoTrans_28_N"/>
</dbReference>
<dbReference type="SUPFAM" id="SSF53756">
    <property type="entry name" value="UDP-Glycosyltransferase/glycogen phosphorylase"/>
    <property type="match status" value="1"/>
</dbReference>
<keyword evidence="5" id="KW-0460">Magnesium</keyword>
<dbReference type="GO" id="GO:0016758">
    <property type="term" value="F:hexosyltransferase activity"/>
    <property type="evidence" value="ECO:0007669"/>
    <property type="project" value="InterPro"/>
</dbReference>
<dbReference type="GO" id="GO:0009678">
    <property type="term" value="F:diphosphate hydrolysis-driven proton transmembrane transporter activity"/>
    <property type="evidence" value="ECO:0007669"/>
    <property type="project" value="UniProtKB-EC"/>
</dbReference>
<evidence type="ECO:0000256" key="8">
    <source>
        <dbReference type="ARBA" id="ARBA00023065"/>
    </source>
</evidence>
<evidence type="ECO:0000256" key="6">
    <source>
        <dbReference type="ARBA" id="ARBA00022967"/>
    </source>
</evidence>
<feature type="compositionally biased region" description="Low complexity" evidence="10">
    <location>
        <begin position="253"/>
        <end position="264"/>
    </location>
</feature>
<keyword evidence="4 11" id="KW-0812">Transmembrane</keyword>
<evidence type="ECO:0000259" key="12">
    <source>
        <dbReference type="Pfam" id="PF03033"/>
    </source>
</evidence>
<evidence type="ECO:0000256" key="3">
    <source>
        <dbReference type="ARBA" id="ARBA00022448"/>
    </source>
</evidence>
<accession>A0A9E7K401</accession>
<feature type="compositionally biased region" description="Basic and acidic residues" evidence="10">
    <location>
        <begin position="313"/>
        <end position="330"/>
    </location>
</feature>
<dbReference type="EC" id="7.1.3.1" evidence="2"/>
<dbReference type="GO" id="GO:0012505">
    <property type="term" value="C:endomembrane system"/>
    <property type="evidence" value="ECO:0007669"/>
    <property type="project" value="UniProtKB-SubCell"/>
</dbReference>
<organism evidence="13 14">
    <name type="scientific">Musa troglodytarum</name>
    <name type="common">fe'i banana</name>
    <dbReference type="NCBI Taxonomy" id="320322"/>
    <lineage>
        <taxon>Eukaryota</taxon>
        <taxon>Viridiplantae</taxon>
        <taxon>Streptophyta</taxon>
        <taxon>Embryophyta</taxon>
        <taxon>Tracheophyta</taxon>
        <taxon>Spermatophyta</taxon>
        <taxon>Magnoliopsida</taxon>
        <taxon>Liliopsida</taxon>
        <taxon>Zingiberales</taxon>
        <taxon>Musaceae</taxon>
        <taxon>Musa</taxon>
    </lineage>
</organism>
<protein>
    <recommendedName>
        <fullName evidence="2">H(+)-exporting diphosphatase</fullName>
        <ecNumber evidence="2">7.1.3.1</ecNumber>
    </recommendedName>
</protein>
<gene>
    <name evidence="13" type="ORF">MUK42_01050</name>
</gene>
<keyword evidence="6" id="KW-1278">Translocase</keyword>
<feature type="region of interest" description="Disordered" evidence="10">
    <location>
        <begin position="242"/>
        <end position="264"/>
    </location>
</feature>
<keyword evidence="14" id="KW-1185">Reference proteome</keyword>
<dbReference type="EMBL" id="CP097507">
    <property type="protein sequence ID" value="URE02872.1"/>
    <property type="molecule type" value="Genomic_DNA"/>
</dbReference>
<dbReference type="GO" id="GO:0005975">
    <property type="term" value="P:carbohydrate metabolic process"/>
    <property type="evidence" value="ECO:0007669"/>
    <property type="project" value="InterPro"/>
</dbReference>
<evidence type="ECO:0000313" key="14">
    <source>
        <dbReference type="Proteomes" id="UP001055439"/>
    </source>
</evidence>
<dbReference type="Pfam" id="PF03030">
    <property type="entry name" value="H_PPase"/>
    <property type="match status" value="2"/>
</dbReference>
<evidence type="ECO:0000256" key="11">
    <source>
        <dbReference type="SAM" id="Phobius"/>
    </source>
</evidence>
<feature type="transmembrane region" description="Helical" evidence="11">
    <location>
        <begin position="40"/>
        <end position="59"/>
    </location>
</feature>
<keyword evidence="9 11" id="KW-0472">Membrane</keyword>
<dbReference type="Pfam" id="PF03033">
    <property type="entry name" value="Glyco_transf_28"/>
    <property type="match status" value="1"/>
</dbReference>
<feature type="domain" description="Glycosyltransferase family 28 N-terminal" evidence="12">
    <location>
        <begin position="455"/>
        <end position="490"/>
    </location>
</feature>
<evidence type="ECO:0000256" key="2">
    <source>
        <dbReference type="ARBA" id="ARBA00013242"/>
    </source>
</evidence>